<dbReference type="InterPro" id="IPR052523">
    <property type="entry name" value="Trichothecene_AcTrans"/>
</dbReference>
<dbReference type="CDD" id="cd04301">
    <property type="entry name" value="NAT_SF"/>
    <property type="match status" value="1"/>
</dbReference>
<dbReference type="Pfam" id="PF13508">
    <property type="entry name" value="Acetyltransf_7"/>
    <property type="match status" value="1"/>
</dbReference>
<sequence length="263" mass="30198">MTALWTWRSDSPSVQSITTAFSSDPLIKWLRPNAKPWDYQDALTQRWQHRRIKSVMSEGIVLQSASVGQIAEEYPRKNKKAEPSDGAAAPRKTAHVSVPENPVIATNQGEAGAVVFLYPPKEHRPWSISSMWYSWKMWLLELFNPVKDTLFKDERVKMLMSRHTPGKRHLQARYSKLWYLEVIAVHPSLQSRGLGGSVMRAILEKVGGNPIFLECTRQENISFYEVFGFKLIEEVDLTDTPAHIEEDGKLKYWVMVHETDSTQ</sequence>
<proteinExistence type="predicted"/>
<dbReference type="PANTHER" id="PTHR42791">
    <property type="entry name" value="GNAT FAMILY ACETYLTRANSFERASE"/>
    <property type="match status" value="1"/>
</dbReference>
<feature type="region of interest" description="Disordered" evidence="1">
    <location>
        <begin position="73"/>
        <end position="95"/>
    </location>
</feature>
<accession>A0A9W9SBL0</accession>
<dbReference type="RefSeq" id="XP_056581619.1">
    <property type="nucleotide sequence ID" value="XM_056725369.1"/>
</dbReference>
<dbReference type="GeneID" id="81464552"/>
<evidence type="ECO:0000259" key="2">
    <source>
        <dbReference type="PROSITE" id="PS51186"/>
    </source>
</evidence>
<dbReference type="Proteomes" id="UP001147752">
    <property type="component" value="Unassembled WGS sequence"/>
</dbReference>
<organism evidence="3 4">
    <name type="scientific">Penicillium concentricum</name>
    <dbReference type="NCBI Taxonomy" id="293559"/>
    <lineage>
        <taxon>Eukaryota</taxon>
        <taxon>Fungi</taxon>
        <taxon>Dikarya</taxon>
        <taxon>Ascomycota</taxon>
        <taxon>Pezizomycotina</taxon>
        <taxon>Eurotiomycetes</taxon>
        <taxon>Eurotiomycetidae</taxon>
        <taxon>Eurotiales</taxon>
        <taxon>Aspergillaceae</taxon>
        <taxon>Penicillium</taxon>
    </lineage>
</organism>
<protein>
    <recommendedName>
        <fullName evidence="2">N-acetyltransferase domain-containing protein</fullName>
    </recommendedName>
</protein>
<dbReference type="SUPFAM" id="SSF55729">
    <property type="entry name" value="Acyl-CoA N-acyltransferases (Nat)"/>
    <property type="match status" value="1"/>
</dbReference>
<feature type="compositionally biased region" description="Basic and acidic residues" evidence="1">
    <location>
        <begin position="73"/>
        <end position="83"/>
    </location>
</feature>
<dbReference type="OrthoDB" id="512662at2759"/>
<dbReference type="AlphaFoldDB" id="A0A9W9SBL0"/>
<evidence type="ECO:0000313" key="4">
    <source>
        <dbReference type="Proteomes" id="UP001147752"/>
    </source>
</evidence>
<gene>
    <name evidence="3" type="ORF">N7517_007639</name>
</gene>
<evidence type="ECO:0000256" key="1">
    <source>
        <dbReference type="SAM" id="MobiDB-lite"/>
    </source>
</evidence>
<dbReference type="GO" id="GO:0016747">
    <property type="term" value="F:acyltransferase activity, transferring groups other than amino-acyl groups"/>
    <property type="evidence" value="ECO:0007669"/>
    <property type="project" value="InterPro"/>
</dbReference>
<feature type="domain" description="N-acetyltransferase" evidence="2">
    <location>
        <begin position="172"/>
        <end position="251"/>
    </location>
</feature>
<dbReference type="PANTHER" id="PTHR42791:SF1">
    <property type="entry name" value="N-ACETYLTRANSFERASE DOMAIN-CONTAINING PROTEIN"/>
    <property type="match status" value="1"/>
</dbReference>
<reference evidence="3" key="1">
    <citation type="submission" date="2022-12" db="EMBL/GenBank/DDBJ databases">
        <authorList>
            <person name="Petersen C."/>
        </authorList>
    </citation>
    <scope>NUCLEOTIDE SEQUENCE</scope>
    <source>
        <strain evidence="3">IBT 3081</strain>
    </source>
</reference>
<name>A0A9W9SBL0_9EURO</name>
<keyword evidence="4" id="KW-1185">Reference proteome</keyword>
<dbReference type="InterPro" id="IPR000182">
    <property type="entry name" value="GNAT_dom"/>
</dbReference>
<dbReference type="EMBL" id="JAPZBT010000002">
    <property type="protein sequence ID" value="KAJ5375633.1"/>
    <property type="molecule type" value="Genomic_DNA"/>
</dbReference>
<evidence type="ECO:0000313" key="3">
    <source>
        <dbReference type="EMBL" id="KAJ5375633.1"/>
    </source>
</evidence>
<dbReference type="Gene3D" id="3.40.630.30">
    <property type="match status" value="1"/>
</dbReference>
<dbReference type="InterPro" id="IPR016181">
    <property type="entry name" value="Acyl_CoA_acyltransferase"/>
</dbReference>
<dbReference type="PROSITE" id="PS51186">
    <property type="entry name" value="GNAT"/>
    <property type="match status" value="1"/>
</dbReference>
<comment type="caution">
    <text evidence="3">The sequence shown here is derived from an EMBL/GenBank/DDBJ whole genome shotgun (WGS) entry which is preliminary data.</text>
</comment>
<reference evidence="3" key="2">
    <citation type="journal article" date="2023" name="IMA Fungus">
        <title>Comparative genomic study of the Penicillium genus elucidates a diverse pangenome and 15 lateral gene transfer events.</title>
        <authorList>
            <person name="Petersen C."/>
            <person name="Sorensen T."/>
            <person name="Nielsen M.R."/>
            <person name="Sondergaard T.E."/>
            <person name="Sorensen J.L."/>
            <person name="Fitzpatrick D.A."/>
            <person name="Frisvad J.C."/>
            <person name="Nielsen K.L."/>
        </authorList>
    </citation>
    <scope>NUCLEOTIDE SEQUENCE</scope>
    <source>
        <strain evidence="3">IBT 3081</strain>
    </source>
</reference>